<evidence type="ECO:0000256" key="4">
    <source>
        <dbReference type="ARBA" id="ARBA00022729"/>
    </source>
</evidence>
<organism evidence="7 8">
    <name type="scientific">Nocardioides simplex</name>
    <name type="common">Arthrobacter simplex</name>
    <dbReference type="NCBI Taxonomy" id="2045"/>
    <lineage>
        <taxon>Bacteria</taxon>
        <taxon>Bacillati</taxon>
        <taxon>Actinomycetota</taxon>
        <taxon>Actinomycetes</taxon>
        <taxon>Propionibacteriales</taxon>
        <taxon>Nocardioidaceae</taxon>
        <taxon>Pimelobacter</taxon>
    </lineage>
</organism>
<dbReference type="InterPro" id="IPR051313">
    <property type="entry name" value="Bact_iron-sidero_bind"/>
</dbReference>
<dbReference type="PANTHER" id="PTHR30532:SF1">
    <property type="entry name" value="IRON(3+)-HYDROXAMATE-BINDING PROTEIN FHUD"/>
    <property type="match status" value="1"/>
</dbReference>
<comment type="similarity">
    <text evidence="2">Belongs to the bacterial solute-binding protein 8 family.</text>
</comment>
<evidence type="ECO:0000313" key="8">
    <source>
        <dbReference type="Proteomes" id="UP000449906"/>
    </source>
</evidence>
<dbReference type="PANTHER" id="PTHR30532">
    <property type="entry name" value="IRON III DICITRATE-BINDING PERIPLASMIC PROTEIN"/>
    <property type="match status" value="1"/>
</dbReference>
<protein>
    <submittedName>
        <fullName evidence="7">ABC transporter substrate-binding protein</fullName>
    </submittedName>
</protein>
<keyword evidence="3" id="KW-0813">Transport</keyword>
<feature type="chain" id="PRO_5039575504" evidence="5">
    <location>
        <begin position="27"/>
        <end position="328"/>
    </location>
</feature>
<feature type="signal peptide" evidence="5">
    <location>
        <begin position="1"/>
        <end position="26"/>
    </location>
</feature>
<evidence type="ECO:0000313" key="7">
    <source>
        <dbReference type="EMBL" id="KAB2809337.1"/>
    </source>
</evidence>
<evidence type="ECO:0000256" key="5">
    <source>
        <dbReference type="SAM" id="SignalP"/>
    </source>
</evidence>
<dbReference type="Pfam" id="PF01497">
    <property type="entry name" value="Peripla_BP_2"/>
    <property type="match status" value="1"/>
</dbReference>
<dbReference type="Gene3D" id="3.40.50.1980">
    <property type="entry name" value="Nitrogenase molybdenum iron protein domain"/>
    <property type="match status" value="2"/>
</dbReference>
<evidence type="ECO:0000259" key="6">
    <source>
        <dbReference type="PROSITE" id="PS50983"/>
    </source>
</evidence>
<feature type="domain" description="Fe/B12 periplasmic-binding" evidence="6">
    <location>
        <begin position="59"/>
        <end position="328"/>
    </location>
</feature>
<gene>
    <name evidence="7" type="ORF">F9L07_20085</name>
</gene>
<dbReference type="PROSITE" id="PS51257">
    <property type="entry name" value="PROKAR_LIPOPROTEIN"/>
    <property type="match status" value="1"/>
</dbReference>
<sequence length="328" mass="34476">MVVRTTRHLGRLGVALTLAAALALSACGSEDDAPGTSGAETRTVTSAYGDVEVPARPERVVAVSYDTPWQLQSLDVKPVATQDYGKWIDSFTAEQQAFVKGVATIGSFGETNYDAIVKADPDVIVGDAYEIDEKSYRRLSEIAPTVIVEGSFRGDWKAIVAGLAEATGAGEALREREQAYDAKVAELKEKYADQLALRWAAVSVGDAEAEFSVLYPTGTTGALLAELGAVAAPGIPDAAPEPGYASYSLERLDEILATADVVVAPAGADGSTWEPFAAIKGNALFTALPAAKSGSVFELPYDVTDYDTALTFLDAVETTILEPLAARS</sequence>
<dbReference type="AlphaFoldDB" id="A0A7J5DVJ8"/>
<evidence type="ECO:0000256" key="2">
    <source>
        <dbReference type="ARBA" id="ARBA00008814"/>
    </source>
</evidence>
<comment type="caution">
    <text evidence="7">The sequence shown here is derived from an EMBL/GenBank/DDBJ whole genome shotgun (WGS) entry which is preliminary data.</text>
</comment>
<keyword evidence="4 5" id="KW-0732">Signal</keyword>
<proteinExistence type="inferred from homology"/>
<dbReference type="GO" id="GO:0030288">
    <property type="term" value="C:outer membrane-bounded periplasmic space"/>
    <property type="evidence" value="ECO:0007669"/>
    <property type="project" value="TreeGrafter"/>
</dbReference>
<accession>A0A7J5DVJ8</accession>
<name>A0A7J5DVJ8_NOCSI</name>
<evidence type="ECO:0000256" key="3">
    <source>
        <dbReference type="ARBA" id="ARBA00022448"/>
    </source>
</evidence>
<dbReference type="SUPFAM" id="SSF53807">
    <property type="entry name" value="Helical backbone' metal receptor"/>
    <property type="match status" value="1"/>
</dbReference>
<comment type="subcellular location">
    <subcellularLocation>
        <location evidence="1">Cell envelope</location>
    </subcellularLocation>
</comment>
<dbReference type="GO" id="GO:1901678">
    <property type="term" value="P:iron coordination entity transport"/>
    <property type="evidence" value="ECO:0007669"/>
    <property type="project" value="UniProtKB-ARBA"/>
</dbReference>
<dbReference type="PROSITE" id="PS50983">
    <property type="entry name" value="FE_B12_PBP"/>
    <property type="match status" value="1"/>
</dbReference>
<reference evidence="7 8" key="1">
    <citation type="submission" date="2019-09" db="EMBL/GenBank/DDBJ databases">
        <title>Pimelobacter sp. isolated from Paulinella.</title>
        <authorList>
            <person name="Jeong S.E."/>
        </authorList>
    </citation>
    <scope>NUCLEOTIDE SEQUENCE [LARGE SCALE GENOMIC DNA]</scope>
    <source>
        <strain evidence="7 8">Pch-N</strain>
    </source>
</reference>
<dbReference type="InterPro" id="IPR002491">
    <property type="entry name" value="ABC_transptr_periplasmic_BD"/>
</dbReference>
<dbReference type="Proteomes" id="UP000449906">
    <property type="component" value="Unassembled WGS sequence"/>
</dbReference>
<evidence type="ECO:0000256" key="1">
    <source>
        <dbReference type="ARBA" id="ARBA00004196"/>
    </source>
</evidence>
<dbReference type="EMBL" id="WBVM01000002">
    <property type="protein sequence ID" value="KAB2809337.1"/>
    <property type="molecule type" value="Genomic_DNA"/>
</dbReference>